<dbReference type="InterPro" id="IPR005642">
    <property type="entry name" value="LysO"/>
</dbReference>
<evidence type="ECO:0000313" key="2">
    <source>
        <dbReference type="EMBL" id="HGI30316.1"/>
    </source>
</evidence>
<keyword evidence="1" id="KW-1133">Transmembrane helix</keyword>
<feature type="transmembrane region" description="Helical" evidence="1">
    <location>
        <begin position="29"/>
        <end position="46"/>
    </location>
</feature>
<gene>
    <name evidence="2" type="ORF">ENV30_03260</name>
</gene>
<reference evidence="2" key="1">
    <citation type="journal article" date="2020" name="mSystems">
        <title>Genome- and Community-Level Interaction Insights into Carbon Utilization and Element Cycling Functions of Hydrothermarchaeota in Hydrothermal Sediment.</title>
        <authorList>
            <person name="Zhou Z."/>
            <person name="Liu Y."/>
            <person name="Xu W."/>
            <person name="Pan J."/>
            <person name="Luo Z.H."/>
            <person name="Li M."/>
        </authorList>
    </citation>
    <scope>NUCLEOTIDE SEQUENCE [LARGE SCALE GENOMIC DNA]</scope>
    <source>
        <strain evidence="2">SpSt-747</strain>
    </source>
</reference>
<keyword evidence="1" id="KW-0472">Membrane</keyword>
<protein>
    <submittedName>
        <fullName evidence="2">DUF340 domain-containing protein</fullName>
    </submittedName>
</protein>
<name>A0A7V3YGE7_9BACT</name>
<dbReference type="Pfam" id="PF03956">
    <property type="entry name" value="Lys_export"/>
    <property type="match status" value="1"/>
</dbReference>
<dbReference type="AlphaFoldDB" id="A0A7V3YGE7"/>
<feature type="transmembrane region" description="Helical" evidence="1">
    <location>
        <begin position="58"/>
        <end position="81"/>
    </location>
</feature>
<dbReference type="EMBL" id="DTFV01000046">
    <property type="protein sequence ID" value="HGI30316.1"/>
    <property type="molecule type" value="Genomic_DNA"/>
</dbReference>
<sequence length="91" mass="9809">MWLLLVVLALGFLVGKLVRSDLAKGVGKVLSTVGLLFLLFAMGVRLGQEEFLRMKLTFFGLSALFLAFAAGAGAVVVAGLVERMVSRRKRP</sequence>
<organism evidence="2">
    <name type="scientific">Candidatus Caldatribacterium californiense</name>
    <dbReference type="NCBI Taxonomy" id="1454726"/>
    <lineage>
        <taxon>Bacteria</taxon>
        <taxon>Pseudomonadati</taxon>
        <taxon>Atribacterota</taxon>
        <taxon>Atribacteria</taxon>
        <taxon>Atribacterales</taxon>
        <taxon>Candidatus Caldatribacteriaceae</taxon>
        <taxon>Candidatus Caldatribacterium</taxon>
    </lineage>
</organism>
<evidence type="ECO:0000256" key="1">
    <source>
        <dbReference type="SAM" id="Phobius"/>
    </source>
</evidence>
<dbReference type="GO" id="GO:0015661">
    <property type="term" value="F:L-lysine efflux transmembrane transporter activity"/>
    <property type="evidence" value="ECO:0007669"/>
    <property type="project" value="InterPro"/>
</dbReference>
<proteinExistence type="predicted"/>
<keyword evidence="1" id="KW-0812">Transmembrane</keyword>
<comment type="caution">
    <text evidence="2">The sequence shown here is derived from an EMBL/GenBank/DDBJ whole genome shotgun (WGS) entry which is preliminary data.</text>
</comment>
<accession>A0A7V3YGE7</accession>